<keyword evidence="4" id="KW-1185">Reference proteome</keyword>
<feature type="region of interest" description="Disordered" evidence="1">
    <location>
        <begin position="85"/>
        <end position="104"/>
    </location>
</feature>
<dbReference type="Pfam" id="PF00668">
    <property type="entry name" value="Condensation"/>
    <property type="match status" value="1"/>
</dbReference>
<feature type="domain" description="Condensation" evidence="2">
    <location>
        <begin position="38"/>
        <end position="452"/>
    </location>
</feature>
<dbReference type="GO" id="GO:0043041">
    <property type="term" value="P:amino acid activation for nonribosomal peptide biosynthetic process"/>
    <property type="evidence" value="ECO:0007669"/>
    <property type="project" value="TreeGrafter"/>
</dbReference>
<dbReference type="Gene3D" id="3.30.559.10">
    <property type="entry name" value="Chloramphenicol acetyltransferase-like domain"/>
    <property type="match status" value="1"/>
</dbReference>
<dbReference type="GO" id="GO:0008610">
    <property type="term" value="P:lipid biosynthetic process"/>
    <property type="evidence" value="ECO:0007669"/>
    <property type="project" value="UniProtKB-ARBA"/>
</dbReference>
<dbReference type="GO" id="GO:0044550">
    <property type="term" value="P:secondary metabolite biosynthetic process"/>
    <property type="evidence" value="ECO:0007669"/>
    <property type="project" value="TreeGrafter"/>
</dbReference>
<dbReference type="PANTHER" id="PTHR45527:SF1">
    <property type="entry name" value="FATTY ACID SYNTHASE"/>
    <property type="match status" value="1"/>
</dbReference>
<dbReference type="Gene3D" id="3.30.559.30">
    <property type="entry name" value="Nonribosomal peptide synthetase, condensation domain"/>
    <property type="match status" value="1"/>
</dbReference>
<dbReference type="AlphaFoldDB" id="A0A918GSB9"/>
<dbReference type="GO" id="GO:0005737">
    <property type="term" value="C:cytoplasm"/>
    <property type="evidence" value="ECO:0007669"/>
    <property type="project" value="TreeGrafter"/>
</dbReference>
<evidence type="ECO:0000313" key="3">
    <source>
        <dbReference type="EMBL" id="GGS57817.1"/>
    </source>
</evidence>
<name>A0A918GSB9_9PSEU</name>
<evidence type="ECO:0000256" key="1">
    <source>
        <dbReference type="SAM" id="MobiDB-lite"/>
    </source>
</evidence>
<comment type="caution">
    <text evidence="3">The sequence shown here is derived from an EMBL/GenBank/DDBJ whole genome shotgun (WGS) entry which is preliminary data.</text>
</comment>
<dbReference type="InterPro" id="IPR023213">
    <property type="entry name" value="CAT-like_dom_sf"/>
</dbReference>
<dbReference type="PANTHER" id="PTHR45527">
    <property type="entry name" value="NONRIBOSOMAL PEPTIDE SYNTHETASE"/>
    <property type="match status" value="1"/>
</dbReference>
<dbReference type="EMBL" id="BMRB01000009">
    <property type="protein sequence ID" value="GGS57817.1"/>
    <property type="molecule type" value="Genomic_DNA"/>
</dbReference>
<reference evidence="3" key="1">
    <citation type="journal article" date="2014" name="Int. J. Syst. Evol. Microbiol.">
        <title>Complete genome sequence of Corynebacterium casei LMG S-19264T (=DSM 44701T), isolated from a smear-ripened cheese.</title>
        <authorList>
            <consortium name="US DOE Joint Genome Institute (JGI-PGF)"/>
            <person name="Walter F."/>
            <person name="Albersmeier A."/>
            <person name="Kalinowski J."/>
            <person name="Ruckert C."/>
        </authorList>
    </citation>
    <scope>NUCLEOTIDE SEQUENCE</scope>
    <source>
        <strain evidence="3">JCM 3276</strain>
    </source>
</reference>
<evidence type="ECO:0000313" key="4">
    <source>
        <dbReference type="Proteomes" id="UP000660680"/>
    </source>
</evidence>
<dbReference type="GO" id="GO:0031177">
    <property type="term" value="F:phosphopantetheine binding"/>
    <property type="evidence" value="ECO:0007669"/>
    <property type="project" value="TreeGrafter"/>
</dbReference>
<proteinExistence type="predicted"/>
<dbReference type="SUPFAM" id="SSF52777">
    <property type="entry name" value="CoA-dependent acyltransferases"/>
    <property type="match status" value="2"/>
</dbReference>
<gene>
    <name evidence="3" type="ORF">GCM10010171_61020</name>
</gene>
<dbReference type="Proteomes" id="UP000660680">
    <property type="component" value="Unassembled WGS sequence"/>
</dbReference>
<sequence length="454" mass="50420">MRDMTNPTSAERFPVSYAQQMLCVFDAGEEDSGPFGPRHNITWSWRIRGSVDSATLADALLDVVTRHEALRTKIVREGDELYQSVAPPSPARVSEVDLSDTAPGDRDRRAERLVIELEGGRFGMEPLPLIRAVLGRFDDEDSVVVLIMHHAAIDGWSAQVIARDLAEAYARRRGHDIPERPEAVQYREFAVWQRESPEEVVPEKSVAFWREKLDGARMATVTMDFPRSADLPKNTAVLRYAVDDELAAGVRAVGKSCRSTPFIVLLAAYYVLLARRTGATDITVPTIGAHRKQARFQDTVGNLTNFLPLRTDLAGAETFADVVARARATFLEAYSREIPFLEVIGAAPTLMAGAVEDDQALVAFQVLQLPFTMDGEVVGDLELRTVPRRMSQERATEIPDGALWQLDITPSGQIHAYLGYNTHKFTEATMQALADEFAQVLKETVLDPQAPLRF</sequence>
<dbReference type="InterPro" id="IPR001242">
    <property type="entry name" value="Condensation_dom"/>
</dbReference>
<evidence type="ECO:0000259" key="2">
    <source>
        <dbReference type="Pfam" id="PF00668"/>
    </source>
</evidence>
<organism evidence="3 4">
    <name type="scientific">Actinokineospora fastidiosa</name>
    <dbReference type="NCBI Taxonomy" id="1816"/>
    <lineage>
        <taxon>Bacteria</taxon>
        <taxon>Bacillati</taxon>
        <taxon>Actinomycetota</taxon>
        <taxon>Actinomycetes</taxon>
        <taxon>Pseudonocardiales</taxon>
        <taxon>Pseudonocardiaceae</taxon>
        <taxon>Actinokineospora</taxon>
    </lineage>
</organism>
<reference evidence="3" key="2">
    <citation type="submission" date="2020-09" db="EMBL/GenBank/DDBJ databases">
        <authorList>
            <person name="Sun Q."/>
            <person name="Ohkuma M."/>
        </authorList>
    </citation>
    <scope>NUCLEOTIDE SEQUENCE</scope>
    <source>
        <strain evidence="3">JCM 3276</strain>
    </source>
</reference>
<protein>
    <submittedName>
        <fullName evidence="3">Peptide synthetase</fullName>
    </submittedName>
</protein>
<accession>A0A918GSB9</accession>
<dbReference type="GO" id="GO:0003824">
    <property type="term" value="F:catalytic activity"/>
    <property type="evidence" value="ECO:0007669"/>
    <property type="project" value="InterPro"/>
</dbReference>